<reference evidence="1 2" key="1">
    <citation type="submission" date="2018-09" db="EMBL/GenBank/DDBJ databases">
        <title>The draft genome of Acinetobacter spp. strains.</title>
        <authorList>
            <person name="Qin J."/>
            <person name="Feng Y."/>
            <person name="Zong Z."/>
        </authorList>
    </citation>
    <scope>NUCLEOTIDE SEQUENCE [LARGE SCALE GENOMIC DNA]</scope>
    <source>
        <strain evidence="1 2">WCHAc060115</strain>
    </source>
</reference>
<gene>
    <name evidence="1" type="ORF">D7V20_10620</name>
</gene>
<comment type="caution">
    <text evidence="1">The sequence shown here is derived from an EMBL/GenBank/DDBJ whole genome shotgun (WGS) entry which is preliminary data.</text>
</comment>
<dbReference type="RefSeq" id="WP_120384262.1">
    <property type="nucleotide sequence ID" value="NZ_RAXT01000019.1"/>
</dbReference>
<protein>
    <submittedName>
        <fullName evidence="1">Uncharacterized protein</fullName>
    </submittedName>
</protein>
<name>A0A3A8F8S2_9GAMM</name>
<dbReference type="AlphaFoldDB" id="A0A3A8F8S2"/>
<evidence type="ECO:0000313" key="1">
    <source>
        <dbReference type="EMBL" id="RKG37571.1"/>
    </source>
</evidence>
<dbReference type="Proteomes" id="UP000280405">
    <property type="component" value="Unassembled WGS sequence"/>
</dbReference>
<evidence type="ECO:0000313" key="2">
    <source>
        <dbReference type="Proteomes" id="UP000280405"/>
    </source>
</evidence>
<dbReference type="EMBL" id="RAXT01000019">
    <property type="protein sequence ID" value="RKG37571.1"/>
    <property type="molecule type" value="Genomic_DNA"/>
</dbReference>
<organism evidence="1 2">
    <name type="scientific">Acinetobacter rongchengensis</name>
    <dbReference type="NCBI Taxonomy" id="2419601"/>
    <lineage>
        <taxon>Bacteria</taxon>
        <taxon>Pseudomonadati</taxon>
        <taxon>Pseudomonadota</taxon>
        <taxon>Gammaproteobacteria</taxon>
        <taxon>Moraxellales</taxon>
        <taxon>Moraxellaceae</taxon>
        <taxon>Acinetobacter</taxon>
    </lineage>
</organism>
<keyword evidence="2" id="KW-1185">Reference proteome</keyword>
<dbReference type="OrthoDB" id="6713591at2"/>
<accession>A0A3A8F8S2</accession>
<sequence>MAKKINVIPTAFDIKKYEGMDRLSALNWLFQLESRYQLHAAIESFEIFTDSCQKINKDEKLQFLNRIIADYFDEPFKIDRLYNFFSNNFNENVVITIYEKYEQLPSTITDSNVKIMTTKDFYSNHKFYGHLYTPDDELFISKIINYDESLESIKKTPLMVDLTQSDEILEREFKKVLETLRYQISSVKPVRGLTNYKLIN</sequence>
<proteinExistence type="predicted"/>